<evidence type="ECO:0000313" key="2">
    <source>
        <dbReference type="Proteomes" id="UP001515480"/>
    </source>
</evidence>
<comment type="caution">
    <text evidence="1">The sequence shown here is derived from an EMBL/GenBank/DDBJ whole genome shotgun (WGS) entry which is preliminary data.</text>
</comment>
<proteinExistence type="predicted"/>
<accession>A0AB34IGI9</accession>
<keyword evidence="2" id="KW-1185">Reference proteome</keyword>
<dbReference type="Proteomes" id="UP001515480">
    <property type="component" value="Unassembled WGS sequence"/>
</dbReference>
<name>A0AB34IGI9_PRYPA</name>
<dbReference type="EMBL" id="JBGBPQ010000028">
    <property type="protein sequence ID" value="KAL1496744.1"/>
    <property type="molecule type" value="Genomic_DNA"/>
</dbReference>
<dbReference type="AlphaFoldDB" id="A0AB34IGI9"/>
<reference evidence="1 2" key="1">
    <citation type="journal article" date="2024" name="Science">
        <title>Giant polyketide synthase enzymes in the biosynthesis of giant marine polyether toxins.</title>
        <authorList>
            <person name="Fallon T.R."/>
            <person name="Shende V.V."/>
            <person name="Wierzbicki I.H."/>
            <person name="Pendleton A.L."/>
            <person name="Watervoot N.F."/>
            <person name="Auber R.P."/>
            <person name="Gonzalez D.J."/>
            <person name="Wisecaver J.H."/>
            <person name="Moore B.S."/>
        </authorList>
    </citation>
    <scope>NUCLEOTIDE SEQUENCE [LARGE SCALE GENOMIC DNA]</scope>
    <source>
        <strain evidence="1 2">12B1</strain>
    </source>
</reference>
<protein>
    <recommendedName>
        <fullName evidence="3">PsbP C-terminal domain-containing protein</fullName>
    </recommendedName>
</protein>
<evidence type="ECO:0000313" key="1">
    <source>
        <dbReference type="EMBL" id="KAL1496744.1"/>
    </source>
</evidence>
<organism evidence="1 2">
    <name type="scientific">Prymnesium parvum</name>
    <name type="common">Toxic golden alga</name>
    <dbReference type="NCBI Taxonomy" id="97485"/>
    <lineage>
        <taxon>Eukaryota</taxon>
        <taxon>Haptista</taxon>
        <taxon>Haptophyta</taxon>
        <taxon>Prymnesiophyceae</taxon>
        <taxon>Prymnesiales</taxon>
        <taxon>Prymnesiaceae</taxon>
        <taxon>Prymnesium</taxon>
    </lineage>
</organism>
<evidence type="ECO:0008006" key="3">
    <source>
        <dbReference type="Google" id="ProtNLM"/>
    </source>
</evidence>
<sequence>MVAAALAVAVVSCLLPPPPLPPNPASPASRRTLLLRLALPALAASPLRPSALAAPPAREVLPSERFYQADDKSFDFILPAGWTLDADAARPRRLFPSHLFQLAAGGGEGRRMQLTVDLGYGNALSSLGREEAAAETLLRYLPGEAARVRSVERVRGAVRGAEYLKLTTEDGRAVKAAVVQKKLFAMAAEGPGAEAVLESFQVWPVNIFCQSASNSGGPIPPGTCY</sequence>
<gene>
    <name evidence="1" type="ORF">AB1Y20_014335</name>
</gene>